<dbReference type="GO" id="GO:0006107">
    <property type="term" value="P:oxaloacetate metabolic process"/>
    <property type="evidence" value="ECO:0007669"/>
    <property type="project" value="TreeGrafter"/>
</dbReference>
<dbReference type="GO" id="GO:0000287">
    <property type="term" value="F:magnesium ion binding"/>
    <property type="evidence" value="ECO:0007669"/>
    <property type="project" value="TreeGrafter"/>
</dbReference>
<reference evidence="8 9" key="1">
    <citation type="submission" date="2020-08" db="EMBL/GenBank/DDBJ databases">
        <title>Genomic Encyclopedia of Type Strains, Phase IV (KMG-IV): sequencing the most valuable type-strain genomes for metagenomic binning, comparative biology and taxonomic classification.</title>
        <authorList>
            <person name="Goeker M."/>
        </authorList>
    </citation>
    <scope>NUCLEOTIDE SEQUENCE [LARGE SCALE GENOMIC DNA]</scope>
    <source>
        <strain evidence="8 9">DSM 24448</strain>
    </source>
</reference>
<dbReference type="InterPro" id="IPR005000">
    <property type="entry name" value="Aldolase/citrate-lyase_domain"/>
</dbReference>
<sequence length="285" mass="30164">MTPHPCRSVLFVPASNPRAVAKAKGLNCDVVILDLEDAVAPDAKEAARDAACAAVQAGGFRAMVGVRINSHDSDWGEADTRALAEVEPRLIVLPKVERATQIKAVSRAMGGHTSLWAMIETPRALFNLEEIAQCEAPIDALMPGVNDLAVALGAKLGPDREPIKSWLAMIVAAARVSNNLAIDGVYNSIDNLDGLATECAQGAAFGFDGKSLIHPSQIDTANAAFAPDAAAVAHAREIVEAFSSPDAEALGVVRIDDRMVERLHLEQAKRLLASHDALVEAQSRE</sequence>
<dbReference type="Pfam" id="PF03328">
    <property type="entry name" value="HpcH_HpaI"/>
    <property type="match status" value="1"/>
</dbReference>
<gene>
    <name evidence="8" type="ORF">FHS65_000921</name>
</gene>
<dbReference type="OrthoDB" id="9800547at2"/>
<evidence type="ECO:0000256" key="3">
    <source>
        <dbReference type="ARBA" id="ARBA00022723"/>
    </source>
</evidence>
<feature type="domain" description="HpcH/HpaI aldolase/citrate lyase" evidence="7">
    <location>
        <begin position="7"/>
        <end position="215"/>
    </location>
</feature>
<evidence type="ECO:0000256" key="2">
    <source>
        <dbReference type="ARBA" id="ARBA00005568"/>
    </source>
</evidence>
<feature type="binding site" evidence="5">
    <location>
        <position position="67"/>
    </location>
    <ligand>
        <name>substrate</name>
    </ligand>
</feature>
<name>A0A7W9A2G0_9CAUL</name>
<feature type="binding site" evidence="5">
    <location>
        <position position="120"/>
    </location>
    <ligand>
        <name>substrate</name>
    </ligand>
</feature>
<protein>
    <submittedName>
        <fullName evidence="8">Citrate lyase subunit beta/citryl-CoA lyase</fullName>
        <ecNumber evidence="8">4.1.3.34</ecNumber>
    </submittedName>
</protein>
<dbReference type="GO" id="GO:0008816">
    <property type="term" value="F:citryl-CoA lyase activity"/>
    <property type="evidence" value="ECO:0007669"/>
    <property type="project" value="UniProtKB-EC"/>
</dbReference>
<keyword evidence="9" id="KW-1185">Reference proteome</keyword>
<comment type="caution">
    <text evidence="8">The sequence shown here is derived from an EMBL/GenBank/DDBJ whole genome shotgun (WGS) entry which is preliminary data.</text>
</comment>
<keyword evidence="3 6" id="KW-0479">Metal-binding</keyword>
<dbReference type="InterPro" id="IPR011206">
    <property type="entry name" value="Citrate_lyase_beta/mcl1/mcl2"/>
</dbReference>
<evidence type="ECO:0000256" key="6">
    <source>
        <dbReference type="PIRSR" id="PIRSR015582-2"/>
    </source>
</evidence>
<comment type="similarity">
    <text evidence="2">Belongs to the HpcH/HpaI aldolase family.</text>
</comment>
<keyword evidence="4 6" id="KW-0460">Magnesium</keyword>
<dbReference type="PANTHER" id="PTHR32308:SF10">
    <property type="entry name" value="CITRATE LYASE SUBUNIT BETA"/>
    <property type="match status" value="1"/>
</dbReference>
<feature type="binding site" evidence="6">
    <location>
        <position position="120"/>
    </location>
    <ligand>
        <name>Mg(2+)</name>
        <dbReference type="ChEBI" id="CHEBI:18420"/>
    </ligand>
</feature>
<comment type="cofactor">
    <cofactor evidence="1">
        <name>Mg(2+)</name>
        <dbReference type="ChEBI" id="CHEBI:18420"/>
    </cofactor>
</comment>
<dbReference type="RefSeq" id="WP_123287641.1">
    <property type="nucleotide sequence ID" value="NZ_JACIJB010000002.1"/>
</dbReference>
<evidence type="ECO:0000256" key="4">
    <source>
        <dbReference type="ARBA" id="ARBA00022842"/>
    </source>
</evidence>
<evidence type="ECO:0000256" key="5">
    <source>
        <dbReference type="PIRSR" id="PIRSR015582-1"/>
    </source>
</evidence>
<dbReference type="SUPFAM" id="SSF51621">
    <property type="entry name" value="Phosphoenolpyruvate/pyruvate domain"/>
    <property type="match status" value="1"/>
</dbReference>
<evidence type="ECO:0000259" key="7">
    <source>
        <dbReference type="Pfam" id="PF03328"/>
    </source>
</evidence>
<evidence type="ECO:0000256" key="1">
    <source>
        <dbReference type="ARBA" id="ARBA00001946"/>
    </source>
</evidence>
<dbReference type="InterPro" id="IPR015813">
    <property type="entry name" value="Pyrv/PenolPyrv_kinase-like_dom"/>
</dbReference>
<dbReference type="AlphaFoldDB" id="A0A7W9A2G0"/>
<dbReference type="PANTHER" id="PTHR32308">
    <property type="entry name" value="LYASE BETA SUBUNIT, PUTATIVE (AFU_ORTHOLOGUE AFUA_4G13030)-RELATED"/>
    <property type="match status" value="1"/>
</dbReference>
<dbReference type="EC" id="4.1.3.34" evidence="8"/>
<dbReference type="PIRSF" id="PIRSF015582">
    <property type="entry name" value="Cit_lyase_B"/>
    <property type="match status" value="1"/>
</dbReference>
<keyword evidence="8" id="KW-0456">Lyase</keyword>
<evidence type="ECO:0000313" key="9">
    <source>
        <dbReference type="Proteomes" id="UP000548978"/>
    </source>
</evidence>
<dbReference type="InterPro" id="IPR040442">
    <property type="entry name" value="Pyrv_kinase-like_dom_sf"/>
</dbReference>
<proteinExistence type="inferred from homology"/>
<accession>A0A7W9A2G0</accession>
<dbReference type="Proteomes" id="UP000548978">
    <property type="component" value="Unassembled WGS sequence"/>
</dbReference>
<dbReference type="EMBL" id="JACIJB010000002">
    <property type="protein sequence ID" value="MBB5660181.1"/>
    <property type="molecule type" value="Genomic_DNA"/>
</dbReference>
<feature type="binding site" evidence="6">
    <location>
        <position position="147"/>
    </location>
    <ligand>
        <name>Mg(2+)</name>
        <dbReference type="ChEBI" id="CHEBI:18420"/>
    </ligand>
</feature>
<evidence type="ECO:0000313" key="8">
    <source>
        <dbReference type="EMBL" id="MBB5660181.1"/>
    </source>
</evidence>
<organism evidence="8 9">
    <name type="scientific">Brevundimonas halotolerans</name>
    <dbReference type="NCBI Taxonomy" id="69670"/>
    <lineage>
        <taxon>Bacteria</taxon>
        <taxon>Pseudomonadati</taxon>
        <taxon>Pseudomonadota</taxon>
        <taxon>Alphaproteobacteria</taxon>
        <taxon>Caulobacterales</taxon>
        <taxon>Caulobacteraceae</taxon>
        <taxon>Brevundimonas</taxon>
    </lineage>
</organism>
<dbReference type="Gene3D" id="3.20.20.60">
    <property type="entry name" value="Phosphoenolpyruvate-binding domains"/>
    <property type="match status" value="1"/>
</dbReference>